<keyword evidence="14" id="KW-0067">ATP-binding</keyword>
<dbReference type="GO" id="GO:0000155">
    <property type="term" value="F:phosphorelay sensor kinase activity"/>
    <property type="evidence" value="ECO:0007669"/>
    <property type="project" value="InterPro"/>
</dbReference>
<dbReference type="PANTHER" id="PTHR24423:SF625">
    <property type="entry name" value="ETHYLENE RESPONSE SENSOR 1"/>
    <property type="match status" value="1"/>
</dbReference>
<dbReference type="GO" id="GO:0010105">
    <property type="term" value="P:negative regulation of ethylene-activated signaling pathway"/>
    <property type="evidence" value="ECO:0007669"/>
    <property type="project" value="UniProtKB-ARBA"/>
</dbReference>
<evidence type="ECO:0000256" key="13">
    <source>
        <dbReference type="ARBA" id="ARBA00022824"/>
    </source>
</evidence>
<keyword evidence="19" id="KW-1015">Disulfide bond</keyword>
<dbReference type="FunFam" id="1.10.287.130:FF:000004">
    <property type="entry name" value="Ethylene receptor 1"/>
    <property type="match status" value="1"/>
</dbReference>
<evidence type="ECO:0000256" key="8">
    <source>
        <dbReference type="ARBA" id="ARBA00022692"/>
    </source>
</evidence>
<proteinExistence type="inferred from homology"/>
<dbReference type="PANTHER" id="PTHR24423">
    <property type="entry name" value="TWO-COMPONENT SENSOR HISTIDINE KINASE"/>
    <property type="match status" value="1"/>
</dbReference>
<evidence type="ECO:0000256" key="6">
    <source>
        <dbReference type="ARBA" id="ARBA00022553"/>
    </source>
</evidence>
<protein>
    <recommendedName>
        <fullName evidence="5">histidine kinase</fullName>
        <ecNumber evidence="5">2.7.13.3</ecNumber>
    </recommendedName>
</protein>
<dbReference type="OrthoDB" id="60033at2759"/>
<evidence type="ECO:0000256" key="5">
    <source>
        <dbReference type="ARBA" id="ARBA00012438"/>
    </source>
</evidence>
<sequence length="634" mass="70554">MEGCDCIEPQWPADELLVKYQYISDFFIALAYFSIPLELIYFVKKSSFFPYRWVLIQFGAFIVLCGATHLINLWTFTMHSKTLSIVMTIAKISTAVVSCATALMLVHIIPDLLSVKTRELFLKNKAEELDREMGLIRTQEETGRHVRMLTHEIRSTLDRHTILKTTLVELGRTLDLAECALWMPSRSGLNLQLSHTLHHQITVGSVVSINLPIVNQVFSSNRAIRIPHTCPLARIRPLTGRYVPPEVVAVRVPLLHLSNFQTNDWPESAKSYAIMVLMLPSDSARKWHVHELELVEVVADQVAVALSHAAILEESMQARDLLMEQNVALDLARREAEMAIRARNDFLAVMNHEMRTPMHAIIALSSLLLETELTPEQRLMVETVLKSSNLLATLINDVLDLSKLEDGSLELEIAAFNLHSVFTEAINLIKPIAAVKKLAVLVTLAPDLPLCAIGDEKRLMQAILNIAGNAVKFTKEGHISIMACVAKPDSLRDPRAPEFYPVAGDGHFYLRVQVKDTGCGINPQDLPHIFTKFARSQSGANKGYSGSGLGLAICRRFISLMEGHIWLESEGVGKGCTATFIVKLGVCEQSNSHLQQIVPVTGSDDGDADRSGPRAPFRDGNVLLPSRLRYQRSV</sequence>
<reference evidence="24" key="1">
    <citation type="submission" date="2025-08" db="UniProtKB">
        <authorList>
            <consortium name="RefSeq"/>
        </authorList>
    </citation>
    <scope>IDENTIFICATION</scope>
    <source>
        <tissue evidence="24">Young leaves</tissue>
    </source>
</reference>
<keyword evidence="8 21" id="KW-0812">Transmembrane</keyword>
<dbReference type="InterPro" id="IPR003594">
    <property type="entry name" value="HATPase_dom"/>
</dbReference>
<feature type="domain" description="Histidine kinase" evidence="22">
    <location>
        <begin position="349"/>
        <end position="588"/>
    </location>
</feature>
<evidence type="ECO:0000256" key="11">
    <source>
        <dbReference type="ARBA" id="ARBA00022745"/>
    </source>
</evidence>
<dbReference type="InterPro" id="IPR029016">
    <property type="entry name" value="GAF-like_dom_sf"/>
</dbReference>
<keyword evidence="16" id="KW-0186">Copper</keyword>
<evidence type="ECO:0000256" key="2">
    <source>
        <dbReference type="ARBA" id="ARBA00001935"/>
    </source>
</evidence>
<evidence type="ECO:0000313" key="24">
    <source>
        <dbReference type="RefSeq" id="XP_008807380.2"/>
    </source>
</evidence>
<dbReference type="SUPFAM" id="SSF55874">
    <property type="entry name" value="ATPase domain of HSP90 chaperone/DNA topoisomerase II/histidine kinase"/>
    <property type="match status" value="1"/>
</dbReference>
<accession>A0A8B7CW49</accession>
<evidence type="ECO:0000256" key="17">
    <source>
        <dbReference type="ARBA" id="ARBA00023012"/>
    </source>
</evidence>
<dbReference type="Gene3D" id="3.30.450.40">
    <property type="match status" value="1"/>
</dbReference>
<dbReference type="PRINTS" id="PR00344">
    <property type="entry name" value="BCTRLSENSOR"/>
</dbReference>
<comment type="similarity">
    <text evidence="4">Belongs to the ethylene receptor family.</text>
</comment>
<evidence type="ECO:0000256" key="10">
    <source>
        <dbReference type="ARBA" id="ARBA00022741"/>
    </source>
</evidence>
<evidence type="ECO:0000256" key="16">
    <source>
        <dbReference type="ARBA" id="ARBA00023008"/>
    </source>
</evidence>
<dbReference type="Gene3D" id="3.30.565.10">
    <property type="entry name" value="Histidine kinase-like ATPase, C-terminal domain"/>
    <property type="match status" value="1"/>
</dbReference>
<keyword evidence="17" id="KW-0902">Two-component regulatory system</keyword>
<dbReference type="Pfam" id="PF01590">
    <property type="entry name" value="GAF"/>
    <property type="match status" value="1"/>
</dbReference>
<keyword evidence="10" id="KW-0547">Nucleotide-binding</keyword>
<dbReference type="InterPro" id="IPR003018">
    <property type="entry name" value="GAF"/>
</dbReference>
<evidence type="ECO:0000256" key="18">
    <source>
        <dbReference type="ARBA" id="ARBA00023136"/>
    </source>
</evidence>
<evidence type="ECO:0000313" key="23">
    <source>
        <dbReference type="Proteomes" id="UP000228380"/>
    </source>
</evidence>
<dbReference type="InterPro" id="IPR003661">
    <property type="entry name" value="HisK_dim/P_dom"/>
</dbReference>
<dbReference type="GO" id="GO:0051740">
    <property type="term" value="F:ethylene binding"/>
    <property type="evidence" value="ECO:0007669"/>
    <property type="project" value="TreeGrafter"/>
</dbReference>
<dbReference type="SMART" id="SM00388">
    <property type="entry name" value="HisKA"/>
    <property type="match status" value="1"/>
</dbReference>
<keyword evidence="11" id="KW-0936">Ethylene signaling pathway</keyword>
<comment type="catalytic activity">
    <reaction evidence="1">
        <text>ATP + protein L-histidine = ADP + protein N-phospho-L-histidine.</text>
        <dbReference type="EC" id="2.7.13.3"/>
    </reaction>
</comment>
<keyword evidence="9" id="KW-0479">Metal-binding</keyword>
<dbReference type="SMART" id="SM00065">
    <property type="entry name" value="GAF"/>
    <property type="match status" value="1"/>
</dbReference>
<evidence type="ECO:0000256" key="21">
    <source>
        <dbReference type="SAM" id="Phobius"/>
    </source>
</evidence>
<evidence type="ECO:0000256" key="12">
    <source>
        <dbReference type="ARBA" id="ARBA00022777"/>
    </source>
</evidence>
<evidence type="ECO:0000256" key="1">
    <source>
        <dbReference type="ARBA" id="ARBA00000085"/>
    </source>
</evidence>
<dbReference type="GO" id="GO:0005524">
    <property type="term" value="F:ATP binding"/>
    <property type="evidence" value="ECO:0007669"/>
    <property type="project" value="UniProtKB-KW"/>
</dbReference>
<name>A0A8B7CW49_PHODC</name>
<dbReference type="FunFam" id="3.30.450.40:FF:000026">
    <property type="entry name" value="Ethylene response sensor"/>
    <property type="match status" value="1"/>
</dbReference>
<dbReference type="Proteomes" id="UP000228380">
    <property type="component" value="Unplaced"/>
</dbReference>
<feature type="transmembrane region" description="Helical" evidence="21">
    <location>
        <begin position="53"/>
        <end position="71"/>
    </location>
</feature>
<dbReference type="InterPro" id="IPR005467">
    <property type="entry name" value="His_kinase_dom"/>
</dbReference>
<keyword evidence="15 21" id="KW-1133">Transmembrane helix</keyword>
<keyword evidence="7" id="KW-0808">Transferase</keyword>
<dbReference type="SUPFAM" id="SSF47384">
    <property type="entry name" value="Homodimeric domain of signal transducing histidine kinase"/>
    <property type="match status" value="1"/>
</dbReference>
<dbReference type="CDD" id="cd00082">
    <property type="entry name" value="HisKA"/>
    <property type="match status" value="1"/>
</dbReference>
<dbReference type="PROSITE" id="PS50109">
    <property type="entry name" value="HIS_KIN"/>
    <property type="match status" value="1"/>
</dbReference>
<dbReference type="EC" id="2.7.13.3" evidence="5"/>
<dbReference type="SMART" id="SM00387">
    <property type="entry name" value="HATPase_c"/>
    <property type="match status" value="1"/>
</dbReference>
<dbReference type="Pfam" id="PF25487">
    <property type="entry name" value="ETR1_N"/>
    <property type="match status" value="1"/>
</dbReference>
<keyword evidence="20" id="KW-0675">Receptor</keyword>
<keyword evidence="23" id="KW-1185">Reference proteome</keyword>
<dbReference type="RefSeq" id="XP_008807380.2">
    <property type="nucleotide sequence ID" value="XM_008809158.3"/>
</dbReference>
<evidence type="ECO:0000256" key="15">
    <source>
        <dbReference type="ARBA" id="ARBA00022989"/>
    </source>
</evidence>
<dbReference type="InterPro" id="IPR004358">
    <property type="entry name" value="Sig_transdc_His_kin-like_C"/>
</dbReference>
<dbReference type="InterPro" id="IPR058544">
    <property type="entry name" value="ETR1_N"/>
</dbReference>
<dbReference type="SUPFAM" id="SSF55781">
    <property type="entry name" value="GAF domain-like"/>
    <property type="match status" value="1"/>
</dbReference>
<dbReference type="Pfam" id="PF00512">
    <property type="entry name" value="HisKA"/>
    <property type="match status" value="1"/>
</dbReference>
<evidence type="ECO:0000256" key="3">
    <source>
        <dbReference type="ARBA" id="ARBA00004477"/>
    </source>
</evidence>
<evidence type="ECO:0000256" key="20">
    <source>
        <dbReference type="ARBA" id="ARBA00023170"/>
    </source>
</evidence>
<dbReference type="AlphaFoldDB" id="A0A8B7CW49"/>
<dbReference type="GO" id="GO:0005789">
    <property type="term" value="C:endoplasmic reticulum membrane"/>
    <property type="evidence" value="ECO:0007669"/>
    <property type="project" value="UniProtKB-SubCell"/>
</dbReference>
<organism evidence="23 24">
    <name type="scientific">Phoenix dactylifera</name>
    <name type="common">Date palm</name>
    <dbReference type="NCBI Taxonomy" id="42345"/>
    <lineage>
        <taxon>Eukaryota</taxon>
        <taxon>Viridiplantae</taxon>
        <taxon>Streptophyta</taxon>
        <taxon>Embryophyta</taxon>
        <taxon>Tracheophyta</taxon>
        <taxon>Spermatophyta</taxon>
        <taxon>Magnoliopsida</taxon>
        <taxon>Liliopsida</taxon>
        <taxon>Arecaceae</taxon>
        <taxon>Coryphoideae</taxon>
        <taxon>Phoeniceae</taxon>
        <taxon>Phoenix</taxon>
    </lineage>
</organism>
<keyword evidence="6" id="KW-0597">Phosphoprotein</keyword>
<keyword evidence="12" id="KW-0418">Kinase</keyword>
<dbReference type="FunFam" id="3.30.565.10:FF:000030">
    <property type="entry name" value="Ethylene receptor 1"/>
    <property type="match status" value="1"/>
</dbReference>
<evidence type="ECO:0000256" key="14">
    <source>
        <dbReference type="ARBA" id="ARBA00022840"/>
    </source>
</evidence>
<dbReference type="InterPro" id="IPR036890">
    <property type="entry name" value="HATPase_C_sf"/>
</dbReference>
<keyword evidence="13" id="KW-0256">Endoplasmic reticulum</keyword>
<dbReference type="GO" id="GO:0038199">
    <property type="term" value="F:ethylene receptor activity"/>
    <property type="evidence" value="ECO:0007669"/>
    <property type="project" value="TreeGrafter"/>
</dbReference>
<feature type="transmembrane region" description="Helical" evidence="21">
    <location>
        <begin position="20"/>
        <end position="41"/>
    </location>
</feature>
<dbReference type="GeneID" id="103719768"/>
<keyword evidence="18 21" id="KW-0472">Membrane</keyword>
<evidence type="ECO:0000256" key="4">
    <source>
        <dbReference type="ARBA" id="ARBA00009842"/>
    </source>
</evidence>
<dbReference type="InterPro" id="IPR036097">
    <property type="entry name" value="HisK_dim/P_sf"/>
</dbReference>
<comment type="cofactor">
    <cofactor evidence="2">
        <name>Cu cation</name>
        <dbReference type="ChEBI" id="CHEBI:23378"/>
    </cofactor>
</comment>
<evidence type="ECO:0000256" key="7">
    <source>
        <dbReference type="ARBA" id="ARBA00022679"/>
    </source>
</evidence>
<comment type="subcellular location">
    <subcellularLocation>
        <location evidence="3">Endoplasmic reticulum membrane</location>
        <topology evidence="3">Multi-pass membrane protein</topology>
    </subcellularLocation>
</comment>
<gene>
    <name evidence="24" type="primary">LOC103719768</name>
</gene>
<evidence type="ECO:0000256" key="9">
    <source>
        <dbReference type="ARBA" id="ARBA00022723"/>
    </source>
</evidence>
<dbReference type="KEGG" id="pda:103719768"/>
<dbReference type="Pfam" id="PF02518">
    <property type="entry name" value="HATPase_c"/>
    <property type="match status" value="1"/>
</dbReference>
<evidence type="ECO:0000259" key="22">
    <source>
        <dbReference type="PROSITE" id="PS50109"/>
    </source>
</evidence>
<evidence type="ECO:0000256" key="19">
    <source>
        <dbReference type="ARBA" id="ARBA00023157"/>
    </source>
</evidence>
<dbReference type="GO" id="GO:0046872">
    <property type="term" value="F:metal ion binding"/>
    <property type="evidence" value="ECO:0007669"/>
    <property type="project" value="UniProtKB-KW"/>
</dbReference>
<feature type="transmembrane region" description="Helical" evidence="21">
    <location>
        <begin position="83"/>
        <end position="109"/>
    </location>
</feature>
<dbReference type="Gene3D" id="1.10.287.130">
    <property type="match status" value="1"/>
</dbReference>